<gene>
    <name evidence="1" type="ORF">JHL16_34645</name>
</gene>
<dbReference type="EMBL" id="JAENHL010000009">
    <property type="protein sequence ID" value="MBK1871557.1"/>
    <property type="molecule type" value="Genomic_DNA"/>
</dbReference>
<comment type="caution">
    <text evidence="1">The sequence shown here is derived from an EMBL/GenBank/DDBJ whole genome shotgun (WGS) entry which is preliminary data.</text>
</comment>
<protein>
    <submittedName>
        <fullName evidence="1">Uncharacterized protein</fullName>
    </submittedName>
</protein>
<dbReference type="Proteomes" id="UP000616151">
    <property type="component" value="Unassembled WGS sequence"/>
</dbReference>
<evidence type="ECO:0000313" key="1">
    <source>
        <dbReference type="EMBL" id="MBK1871557.1"/>
    </source>
</evidence>
<keyword evidence="2" id="KW-1185">Reference proteome</keyword>
<sequence>MSTHSGLPVAGYKPQSSDRVNVVNANKQVEEVVLRQLDAMKDDPSIDQRWLAIGRTQIEQGFMAVNRAVFQPGRIKLATD</sequence>
<accession>A0ACC5RG21</accession>
<name>A0ACC5RG21_9HYPH</name>
<proteinExistence type="predicted"/>
<organism evidence="1 2">
    <name type="scientific">Taklimakanibacter albus</name>
    <dbReference type="NCBI Taxonomy" id="2800327"/>
    <lineage>
        <taxon>Bacteria</taxon>
        <taxon>Pseudomonadati</taxon>
        <taxon>Pseudomonadota</taxon>
        <taxon>Alphaproteobacteria</taxon>
        <taxon>Hyphomicrobiales</taxon>
        <taxon>Aestuariivirgaceae</taxon>
        <taxon>Taklimakanibacter</taxon>
    </lineage>
</organism>
<evidence type="ECO:0000313" key="2">
    <source>
        <dbReference type="Proteomes" id="UP000616151"/>
    </source>
</evidence>
<reference evidence="1" key="1">
    <citation type="submission" date="2021-01" db="EMBL/GenBank/DDBJ databases">
        <authorList>
            <person name="Sun Q."/>
        </authorList>
    </citation>
    <scope>NUCLEOTIDE SEQUENCE</scope>
    <source>
        <strain evidence="1">YIM B02566</strain>
    </source>
</reference>